<feature type="transmembrane region" description="Helical" evidence="1">
    <location>
        <begin position="418"/>
        <end position="440"/>
    </location>
</feature>
<feature type="transmembrane region" description="Helical" evidence="1">
    <location>
        <begin position="295"/>
        <end position="314"/>
    </location>
</feature>
<reference evidence="2" key="1">
    <citation type="submission" date="2016-04" db="EMBL/GenBank/DDBJ databases">
        <authorList>
            <person name="Nguyen H.D."/>
            <person name="Samba Siva P."/>
            <person name="Cullis J."/>
            <person name="Levesque C.A."/>
            <person name="Hambleton S."/>
        </authorList>
    </citation>
    <scope>NUCLEOTIDE SEQUENCE</scope>
    <source>
        <strain evidence="2">DAOMC 236422</strain>
    </source>
</reference>
<name>A0A8X7T7T9_9BASI</name>
<gene>
    <name evidence="2" type="ORF">A4X09_0g290</name>
</gene>
<evidence type="ECO:0000313" key="2">
    <source>
        <dbReference type="EMBL" id="KAE8272021.1"/>
    </source>
</evidence>
<keyword evidence="1" id="KW-0812">Transmembrane</keyword>
<feature type="transmembrane region" description="Helical" evidence="1">
    <location>
        <begin position="326"/>
        <end position="348"/>
    </location>
</feature>
<sequence>MSAQPSITPAPAPFLDEKRVVDPAIAEKEQVEYNEHGFLVLKGKTRSLRTDYAFNPSDHNDLGRSHSTRIGYLEGFRGLLALQFLIFTFFRLFAPAVVTDTDVDGTRPASFINVAPSWQNTLRKALTPVLFDGNLQLAAGMILSGRCVLQTFIERRNAITLAGAAFRRPFRFIMPLAVALAFTSVLSVAGAFKHATQLSVDTSNLLALPPRIWESTLTYVNSVVTLLMSEGFALNERGLAFLPPSTFSFVIPIIFRQTYSIMPIAWLMPYTIVKWKAVFFIVFIIASWWSGRWAFYSSTGLAIAELSVVYLPAMPRSINVTRSGSIKFWVPLVPLTTLALGIFLKYYFASMPEHSDYMATHVDATTGRWVQTPEPIYRFPRIDDYFVAASSLLLLELSPRSVRAVFDNIALRWLGRISFALFLTSGTIMLSLGSLLYHHLVHSVGVTDTSKVLAAVFLATVPVSLVTAEIFFWATEATSNVAAKWLFDWVRT</sequence>
<evidence type="ECO:0000256" key="1">
    <source>
        <dbReference type="SAM" id="Phobius"/>
    </source>
</evidence>
<feature type="transmembrane region" description="Helical" evidence="1">
    <location>
        <begin position="267"/>
        <end position="289"/>
    </location>
</feature>
<dbReference type="Proteomes" id="UP000078113">
    <property type="component" value="Unassembled WGS sequence"/>
</dbReference>
<keyword evidence="3" id="KW-1185">Reference proteome</keyword>
<accession>A0A8X7T7T9</accession>
<reference evidence="2" key="2">
    <citation type="journal article" date="2019" name="IMA Fungus">
        <title>Genome sequencing and comparison of five Tilletia species to identify candidate genes for the detection of regulated species infecting wheat.</title>
        <authorList>
            <person name="Nguyen H.D.T."/>
            <person name="Sultana T."/>
            <person name="Kesanakurti P."/>
            <person name="Hambleton S."/>
        </authorList>
    </citation>
    <scope>NUCLEOTIDE SEQUENCE</scope>
    <source>
        <strain evidence="2">DAOMC 236422</strain>
    </source>
</reference>
<keyword evidence="1" id="KW-0472">Membrane</keyword>
<organism evidence="2 3">
    <name type="scientific">Tilletia walkeri</name>
    <dbReference type="NCBI Taxonomy" id="117179"/>
    <lineage>
        <taxon>Eukaryota</taxon>
        <taxon>Fungi</taxon>
        <taxon>Dikarya</taxon>
        <taxon>Basidiomycota</taxon>
        <taxon>Ustilaginomycotina</taxon>
        <taxon>Exobasidiomycetes</taxon>
        <taxon>Tilletiales</taxon>
        <taxon>Tilletiaceae</taxon>
        <taxon>Tilletia</taxon>
    </lineage>
</organism>
<protein>
    <submittedName>
        <fullName evidence="2">Uncharacterized protein</fullName>
    </submittedName>
</protein>
<feature type="transmembrane region" description="Helical" evidence="1">
    <location>
        <begin position="79"/>
        <end position="98"/>
    </location>
</feature>
<proteinExistence type="predicted"/>
<dbReference type="AlphaFoldDB" id="A0A8X7T7T9"/>
<comment type="caution">
    <text evidence="2">The sequence shown here is derived from an EMBL/GenBank/DDBJ whole genome shotgun (WGS) entry which is preliminary data.</text>
</comment>
<evidence type="ECO:0000313" key="3">
    <source>
        <dbReference type="Proteomes" id="UP000078113"/>
    </source>
</evidence>
<feature type="transmembrane region" description="Helical" evidence="1">
    <location>
        <begin position="173"/>
        <end position="192"/>
    </location>
</feature>
<feature type="transmembrane region" description="Helical" evidence="1">
    <location>
        <begin position="452"/>
        <end position="474"/>
    </location>
</feature>
<keyword evidence="1" id="KW-1133">Transmembrane helix</keyword>
<feature type="transmembrane region" description="Helical" evidence="1">
    <location>
        <begin position="135"/>
        <end position="153"/>
    </location>
</feature>
<dbReference type="EMBL" id="LWDG02000005">
    <property type="protein sequence ID" value="KAE8272021.1"/>
    <property type="molecule type" value="Genomic_DNA"/>
</dbReference>